<feature type="compositionally biased region" description="Polar residues" evidence="1">
    <location>
        <begin position="16"/>
        <end position="41"/>
    </location>
</feature>
<accession>A0ABD1T3Y3</accession>
<feature type="region of interest" description="Disordered" evidence="1">
    <location>
        <begin position="1"/>
        <end position="46"/>
    </location>
</feature>
<dbReference type="AlphaFoldDB" id="A0ABD1T3Y3"/>
<evidence type="ECO:0000256" key="1">
    <source>
        <dbReference type="SAM" id="MobiDB-lite"/>
    </source>
</evidence>
<proteinExistence type="predicted"/>
<gene>
    <name evidence="2" type="ORF">Fot_31050</name>
</gene>
<reference evidence="3" key="1">
    <citation type="submission" date="2024-07" db="EMBL/GenBank/DDBJ databases">
        <title>Two chromosome-level genome assemblies of Korean endemic species Abeliophyllum distichum and Forsythia ovata (Oleaceae).</title>
        <authorList>
            <person name="Jang H."/>
        </authorList>
    </citation>
    <scope>NUCLEOTIDE SEQUENCE [LARGE SCALE GENOMIC DNA]</scope>
</reference>
<keyword evidence="3" id="KW-1185">Reference proteome</keyword>
<protein>
    <submittedName>
        <fullName evidence="2">Uncharacterized protein</fullName>
    </submittedName>
</protein>
<dbReference type="PANTHER" id="PTHR47546">
    <property type="entry name" value="S15/NS1, RNA-BINDING PROTEIN"/>
    <property type="match status" value="1"/>
</dbReference>
<feature type="compositionally biased region" description="Acidic residues" evidence="1">
    <location>
        <begin position="1"/>
        <end position="10"/>
    </location>
</feature>
<sequence>MDAEDYVNDDSDVKASLQQESSIQNRSQISHKTLSFSKSTPQTPPSKIASLEEIHKNLSEFCCCSAVQPPSSSTTSPPSHSGQPISFQKLYKRNILSKTEESGYTSLDLTVKPVGASVAGGALPSRQFARASISCGPLSSN</sequence>
<comment type="caution">
    <text evidence="2">The sequence shown here is derived from an EMBL/GenBank/DDBJ whole genome shotgun (WGS) entry which is preliminary data.</text>
</comment>
<evidence type="ECO:0000313" key="2">
    <source>
        <dbReference type="EMBL" id="KAL2507403.1"/>
    </source>
</evidence>
<organism evidence="2 3">
    <name type="scientific">Forsythia ovata</name>
    <dbReference type="NCBI Taxonomy" id="205694"/>
    <lineage>
        <taxon>Eukaryota</taxon>
        <taxon>Viridiplantae</taxon>
        <taxon>Streptophyta</taxon>
        <taxon>Embryophyta</taxon>
        <taxon>Tracheophyta</taxon>
        <taxon>Spermatophyta</taxon>
        <taxon>Magnoliopsida</taxon>
        <taxon>eudicotyledons</taxon>
        <taxon>Gunneridae</taxon>
        <taxon>Pentapetalae</taxon>
        <taxon>asterids</taxon>
        <taxon>lamiids</taxon>
        <taxon>Lamiales</taxon>
        <taxon>Oleaceae</taxon>
        <taxon>Forsythieae</taxon>
        <taxon>Forsythia</taxon>
    </lineage>
</organism>
<dbReference type="Proteomes" id="UP001604277">
    <property type="component" value="Unassembled WGS sequence"/>
</dbReference>
<name>A0ABD1T3Y3_9LAMI</name>
<dbReference type="PANTHER" id="PTHR47546:SF3">
    <property type="entry name" value="30S RIBOSOMAL PROTEIN S15, CHLOROPLASTIC"/>
    <property type="match status" value="1"/>
</dbReference>
<dbReference type="EMBL" id="JBFOLJ010000009">
    <property type="protein sequence ID" value="KAL2507403.1"/>
    <property type="molecule type" value="Genomic_DNA"/>
</dbReference>
<feature type="region of interest" description="Disordered" evidence="1">
    <location>
        <begin position="66"/>
        <end position="85"/>
    </location>
</feature>
<evidence type="ECO:0000313" key="3">
    <source>
        <dbReference type="Proteomes" id="UP001604277"/>
    </source>
</evidence>
<feature type="compositionally biased region" description="Low complexity" evidence="1">
    <location>
        <begin position="69"/>
        <end position="79"/>
    </location>
</feature>